<protein>
    <submittedName>
        <fullName evidence="13">Brain-specific angiogenesis inhibitor 1-associated protein 2</fullName>
    </submittedName>
</protein>
<dbReference type="Gene3D" id="1.20.1270.60">
    <property type="entry name" value="Arfaptin homology (AH) domain/BAR domain"/>
    <property type="match status" value="1"/>
</dbReference>
<dbReference type="Proteomes" id="UP000265200">
    <property type="component" value="Chromosome 19"/>
</dbReference>
<dbReference type="InterPro" id="IPR030128">
    <property type="entry name" value="BAIP2_I-BAR_dom"/>
</dbReference>
<dbReference type="Ensembl" id="ENSORLT00015001059.1">
    <property type="protein sequence ID" value="ENSORLP00015008303.1"/>
    <property type="gene ID" value="ENSORLG00015009156.1"/>
</dbReference>
<dbReference type="GO" id="GO:0005856">
    <property type="term" value="C:cytoskeleton"/>
    <property type="evidence" value="ECO:0007669"/>
    <property type="project" value="UniProtKB-SubCell"/>
</dbReference>
<reference evidence="13" key="3">
    <citation type="submission" date="2025-08" db="UniProtKB">
        <authorList>
            <consortium name="Ensembl"/>
        </authorList>
    </citation>
    <scope>IDENTIFICATION</scope>
    <source>
        <strain evidence="13">HSOK</strain>
    </source>
</reference>
<proteinExistence type="predicted"/>
<evidence type="ECO:0000256" key="4">
    <source>
        <dbReference type="ARBA" id="ARBA00004486"/>
    </source>
</evidence>
<evidence type="ECO:0000256" key="8">
    <source>
        <dbReference type="ARBA" id="ARBA00023136"/>
    </source>
</evidence>
<evidence type="ECO:0000256" key="9">
    <source>
        <dbReference type="ARBA" id="ARBA00023212"/>
    </source>
</evidence>
<dbReference type="PANTHER" id="PTHR14206">
    <property type="entry name" value="BRAIN-SPECIFIC ANGIOGENESIS INHIBITOR 1-ASSOCIATED PROTEIN 2"/>
    <property type="match status" value="1"/>
</dbReference>
<feature type="compositionally biased region" description="Polar residues" evidence="11">
    <location>
        <begin position="480"/>
        <end position="489"/>
    </location>
</feature>
<accession>A0A3P9HLC1</accession>
<feature type="domain" description="IMD" evidence="12">
    <location>
        <begin position="1"/>
        <end position="252"/>
    </location>
</feature>
<dbReference type="SUPFAM" id="SSF103657">
    <property type="entry name" value="BAR/IMD domain-like"/>
    <property type="match status" value="1"/>
</dbReference>
<keyword evidence="7" id="KW-0175">Coiled coil</keyword>
<evidence type="ECO:0000256" key="2">
    <source>
        <dbReference type="ARBA" id="ARBA00004245"/>
    </source>
</evidence>
<comment type="subcellular location">
    <subcellularLocation>
        <location evidence="4">Cell projection</location>
        <location evidence="4">Filopodium</location>
    </subcellularLocation>
    <subcellularLocation>
        <location evidence="3">Cell projection</location>
        <location evidence="3">Ruffle</location>
    </subcellularLocation>
    <subcellularLocation>
        <location evidence="2">Cytoplasm</location>
        <location evidence="2">Cytoskeleton</location>
    </subcellularLocation>
    <subcellularLocation>
        <location evidence="1">Membrane</location>
        <topology evidence="1">Peripheral membrane protein</topology>
    </subcellularLocation>
</comment>
<dbReference type="Gene3D" id="2.30.30.40">
    <property type="entry name" value="SH3 Domains"/>
    <property type="match status" value="1"/>
</dbReference>
<dbReference type="FunFam" id="1.20.1270.60:FF:000011">
    <property type="entry name" value="Brain-specific angiogenesis inhibitor 1-associated protein 2"/>
    <property type="match status" value="1"/>
</dbReference>
<reference evidence="13" key="4">
    <citation type="submission" date="2025-09" db="UniProtKB">
        <authorList>
            <consortium name="Ensembl"/>
        </authorList>
    </citation>
    <scope>IDENTIFICATION</scope>
    <source>
        <strain evidence="13">HSOK</strain>
    </source>
</reference>
<keyword evidence="6" id="KW-0597">Phosphoprotein</keyword>
<evidence type="ECO:0000313" key="14">
    <source>
        <dbReference type="Proteomes" id="UP000265200"/>
    </source>
</evidence>
<dbReference type="Pfam" id="PF08397">
    <property type="entry name" value="IMD"/>
    <property type="match status" value="1"/>
</dbReference>
<evidence type="ECO:0000256" key="10">
    <source>
        <dbReference type="ARBA" id="ARBA00023273"/>
    </source>
</evidence>
<dbReference type="AlphaFoldDB" id="A0A3P9HLC1"/>
<dbReference type="GO" id="GO:0030175">
    <property type="term" value="C:filopodium"/>
    <property type="evidence" value="ECO:0007669"/>
    <property type="project" value="UniProtKB-SubCell"/>
</dbReference>
<evidence type="ECO:0000256" key="11">
    <source>
        <dbReference type="SAM" id="MobiDB-lite"/>
    </source>
</evidence>
<evidence type="ECO:0000256" key="3">
    <source>
        <dbReference type="ARBA" id="ARBA00004466"/>
    </source>
</evidence>
<dbReference type="GO" id="GO:0007009">
    <property type="term" value="P:plasma membrane organization"/>
    <property type="evidence" value="ECO:0007669"/>
    <property type="project" value="InterPro"/>
</dbReference>
<dbReference type="CDD" id="cd07646">
    <property type="entry name" value="I-BAR_IMD_IRSp53"/>
    <property type="match status" value="1"/>
</dbReference>
<feature type="region of interest" description="Disordered" evidence="11">
    <location>
        <begin position="466"/>
        <end position="489"/>
    </location>
</feature>
<evidence type="ECO:0000313" key="13">
    <source>
        <dbReference type="Ensembl" id="ENSORLP00015008303.1"/>
    </source>
</evidence>
<evidence type="ECO:0000259" key="12">
    <source>
        <dbReference type="PROSITE" id="PS51338"/>
    </source>
</evidence>
<dbReference type="GO" id="GO:0016020">
    <property type="term" value="C:membrane"/>
    <property type="evidence" value="ECO:0007669"/>
    <property type="project" value="UniProtKB-SubCell"/>
</dbReference>
<keyword evidence="10" id="KW-0966">Cell projection</keyword>
<name>A0A3P9HLC1_ORYLA</name>
<feature type="region of interest" description="Disordered" evidence="11">
    <location>
        <begin position="129"/>
        <end position="160"/>
    </location>
</feature>
<sequence length="489" mass="54012">RSHTREASSARLTQSQLGHYSIMEQFNPCLRNFIAMAKSYEKALNSVTFAAKGYFDALVRMGEMASESQGSKDLGDVLFQMAEVHRQIQIQLEEMLKSFHNELLTELEKKVELDARYLNAALKKYQTEHKSKGESLEKSQAELKKLRRKSQGSKHPSKYGDKEMQYVEAISNKQSELDNYIAEGYKNALSEERRRYCFLVDRQCAVAKTSSSYHSKGKELLSQKVPLWTQACAEPNRLPDRAMFLAQQMSGSMPPGPHHHPGIPDPSSGAKPLPVPPELAALRASGAMGQQVTMNGAAGGEDYQQWMEAKVAQGKTSPQTQRHGAEVYSNTLPVRKVAPTKGKAPLMETRTLPRSSSMAAGLERNGRTRVQAIFSHAAGDNGTLLSFAEGDIVTLLVPEARDVRLWTFLMFPLTRVCDSSCSVFSLHLGKSSSTGNLLDREDMALPAPDYGLHPRLAAQSTATLHSRPQRPYSMAVPGFSQVSAPPTNV</sequence>
<feature type="compositionally biased region" description="Basic and acidic residues" evidence="11">
    <location>
        <begin position="129"/>
        <end position="144"/>
    </location>
</feature>
<keyword evidence="8" id="KW-0472">Membrane</keyword>
<reference evidence="13 14" key="2">
    <citation type="submission" date="2017-04" db="EMBL/GenBank/DDBJ databases">
        <title>CpG methylation of centromeres and impact of large insertions on vertebrate speciation.</title>
        <authorList>
            <person name="Ichikawa K."/>
            <person name="Yoshimura J."/>
            <person name="Morishita S."/>
        </authorList>
    </citation>
    <scope>NUCLEOTIDE SEQUENCE</scope>
    <source>
        <strain evidence="13 14">HSOK</strain>
    </source>
</reference>
<evidence type="ECO:0000256" key="1">
    <source>
        <dbReference type="ARBA" id="ARBA00004170"/>
    </source>
</evidence>
<dbReference type="InterPro" id="IPR027267">
    <property type="entry name" value="AH/BAR_dom_sf"/>
</dbReference>
<dbReference type="InterPro" id="IPR027681">
    <property type="entry name" value="IRSp53/IRTKS/Pinkbar"/>
</dbReference>
<reference key="1">
    <citation type="journal article" date="2007" name="Nature">
        <title>The medaka draft genome and insights into vertebrate genome evolution.</title>
        <authorList>
            <person name="Kasahara M."/>
            <person name="Naruse K."/>
            <person name="Sasaki S."/>
            <person name="Nakatani Y."/>
            <person name="Qu W."/>
            <person name="Ahsan B."/>
            <person name="Yamada T."/>
            <person name="Nagayasu Y."/>
            <person name="Doi K."/>
            <person name="Kasai Y."/>
            <person name="Jindo T."/>
            <person name="Kobayashi D."/>
            <person name="Shimada A."/>
            <person name="Toyoda A."/>
            <person name="Kuroki Y."/>
            <person name="Fujiyama A."/>
            <person name="Sasaki T."/>
            <person name="Shimizu A."/>
            <person name="Asakawa S."/>
            <person name="Shimizu N."/>
            <person name="Hashimoto S."/>
            <person name="Yang J."/>
            <person name="Lee Y."/>
            <person name="Matsushima K."/>
            <person name="Sugano S."/>
            <person name="Sakaizumi M."/>
            <person name="Narita T."/>
            <person name="Ohishi K."/>
            <person name="Haga S."/>
            <person name="Ohta F."/>
            <person name="Nomoto H."/>
            <person name="Nogata K."/>
            <person name="Morishita T."/>
            <person name="Endo T."/>
            <person name="Shin-I T."/>
            <person name="Takeda H."/>
            <person name="Morishita S."/>
            <person name="Kohara Y."/>
        </authorList>
    </citation>
    <scope>NUCLEOTIDE SEQUENCE [LARGE SCALE GENOMIC DNA]</scope>
    <source>
        <strain>Hd-rR</strain>
    </source>
</reference>
<keyword evidence="5" id="KW-0963">Cytoplasm</keyword>
<evidence type="ECO:0000256" key="6">
    <source>
        <dbReference type="ARBA" id="ARBA00022553"/>
    </source>
</evidence>
<dbReference type="InterPro" id="IPR013606">
    <property type="entry name" value="I-BAR_dom"/>
</dbReference>
<dbReference type="PANTHER" id="PTHR14206:SF3">
    <property type="entry name" value="BRAIN-SPECIFIC ANGIOGENESIS INHIBITOR 1-ASSOCIATED PROTEIN 2"/>
    <property type="match status" value="1"/>
</dbReference>
<evidence type="ECO:0000256" key="7">
    <source>
        <dbReference type="ARBA" id="ARBA00023054"/>
    </source>
</evidence>
<organism evidence="13 14">
    <name type="scientific">Oryzias latipes</name>
    <name type="common">Japanese rice fish</name>
    <name type="synonym">Japanese killifish</name>
    <dbReference type="NCBI Taxonomy" id="8090"/>
    <lineage>
        <taxon>Eukaryota</taxon>
        <taxon>Metazoa</taxon>
        <taxon>Chordata</taxon>
        <taxon>Craniata</taxon>
        <taxon>Vertebrata</taxon>
        <taxon>Euteleostomi</taxon>
        <taxon>Actinopterygii</taxon>
        <taxon>Neopterygii</taxon>
        <taxon>Teleostei</taxon>
        <taxon>Neoteleostei</taxon>
        <taxon>Acanthomorphata</taxon>
        <taxon>Ovalentaria</taxon>
        <taxon>Atherinomorphae</taxon>
        <taxon>Beloniformes</taxon>
        <taxon>Adrianichthyidae</taxon>
        <taxon>Oryziinae</taxon>
        <taxon>Oryzias</taxon>
    </lineage>
</organism>
<dbReference type="GO" id="GO:0032956">
    <property type="term" value="P:regulation of actin cytoskeleton organization"/>
    <property type="evidence" value="ECO:0007669"/>
    <property type="project" value="InterPro"/>
</dbReference>
<feature type="compositionally biased region" description="Basic residues" evidence="11">
    <location>
        <begin position="145"/>
        <end position="157"/>
    </location>
</feature>
<evidence type="ECO:0000256" key="5">
    <source>
        <dbReference type="ARBA" id="ARBA00022490"/>
    </source>
</evidence>
<keyword evidence="9" id="KW-0206">Cytoskeleton</keyword>
<dbReference type="GO" id="GO:0001726">
    <property type="term" value="C:ruffle"/>
    <property type="evidence" value="ECO:0007669"/>
    <property type="project" value="UniProtKB-SubCell"/>
</dbReference>
<dbReference type="GO" id="GO:0008093">
    <property type="term" value="F:cytoskeletal anchor activity"/>
    <property type="evidence" value="ECO:0007669"/>
    <property type="project" value="InterPro"/>
</dbReference>
<dbReference type="PROSITE" id="PS51338">
    <property type="entry name" value="IMD"/>
    <property type="match status" value="1"/>
</dbReference>